<evidence type="ECO:0000259" key="7">
    <source>
        <dbReference type="SMART" id="SM00729"/>
    </source>
</evidence>
<dbReference type="Gene3D" id="3.80.30.20">
    <property type="entry name" value="tm_1862 like domain"/>
    <property type="match status" value="1"/>
</dbReference>
<evidence type="ECO:0000256" key="6">
    <source>
        <dbReference type="SAM" id="MobiDB-lite"/>
    </source>
</evidence>
<organism evidence="8 9">
    <name type="scientific">Desulfoglaeba alkanexedens ALDC</name>
    <dbReference type="NCBI Taxonomy" id="980445"/>
    <lineage>
        <taxon>Bacteria</taxon>
        <taxon>Pseudomonadati</taxon>
        <taxon>Thermodesulfobacteriota</taxon>
        <taxon>Syntrophobacteria</taxon>
        <taxon>Syntrophobacterales</taxon>
        <taxon>Syntrophobacteraceae</taxon>
        <taxon>Desulfoglaeba</taxon>
    </lineage>
</organism>
<dbReference type="InterPro" id="IPR058240">
    <property type="entry name" value="rSAM_sf"/>
</dbReference>
<dbReference type="SFLD" id="SFLDF00324">
    <property type="entry name" value="bacteriocin_maturation"/>
    <property type="match status" value="1"/>
</dbReference>
<dbReference type="Proteomes" id="UP000298602">
    <property type="component" value="Chromosome"/>
</dbReference>
<dbReference type="OrthoDB" id="9801424at2"/>
<accession>A0A4P8L3D1</accession>
<keyword evidence="4" id="KW-0408">Iron</keyword>
<dbReference type="Pfam" id="PF04055">
    <property type="entry name" value="Radical_SAM"/>
    <property type="match status" value="1"/>
</dbReference>
<dbReference type="GO" id="GO:0003824">
    <property type="term" value="F:catalytic activity"/>
    <property type="evidence" value="ECO:0007669"/>
    <property type="project" value="InterPro"/>
</dbReference>
<dbReference type="InterPro" id="IPR023404">
    <property type="entry name" value="rSAM_horseshoe"/>
</dbReference>
<keyword evidence="3" id="KW-0479">Metal-binding</keyword>
<name>A0A4P8L3D1_9BACT</name>
<dbReference type="SMART" id="SM00729">
    <property type="entry name" value="Elp3"/>
    <property type="match status" value="1"/>
</dbReference>
<feature type="compositionally biased region" description="Basic and acidic residues" evidence="6">
    <location>
        <begin position="1"/>
        <end position="26"/>
    </location>
</feature>
<evidence type="ECO:0000256" key="5">
    <source>
        <dbReference type="ARBA" id="ARBA00023014"/>
    </source>
</evidence>
<evidence type="ECO:0000256" key="2">
    <source>
        <dbReference type="ARBA" id="ARBA00022691"/>
    </source>
</evidence>
<sequence length="533" mass="59643">MEKADGADSGHRGTDHGARRAARADRPGGQAVREGCGWIQRLPGPAYRLALPGGGGQETVPPGDHCLRGSSVSERLGRGLLEHFEVVDYVVNGEGERPFAGLLEAMAHGRPAPEPSDVPGVFGRSVDGRVLGGGRSQLTRLDDLPVPDFDAYFQELRECSNLRTILPQVPVETSRGCWWHRAHSGRPSRGCRFCNLNLQWRGYRSKSPGRVADEIEVLSRKYSTLRFAFMDNVLNPARMGAMFEAIAGKDGDLDLFTELRVPVPRAVFSGMRRAGVRRVQVGIEALSTPLLEKMGKGTRTIDNVAVMKRCEEFDVENHSNLLLEFPGSDASDVAETLRVLDFVRIFRPLRIVRFWLGEGSPIAENPGAFGLSAVRNHPWYRAVFPGELAERLPLMVKTCRGDRERQRKLWGPVRDAVRRWRRDHDAWKRRFPCLPLLGYSDGGNFLLLRDRAVSSGAPKTYRLKGISRELYLACDEPRPIADLLREFPSISEVKIRAFLEDMTKKRLMFQEGDCCLSLATHENIRRFCPPPPG</sequence>
<proteinExistence type="predicted"/>
<dbReference type="SFLD" id="SFLDG01082">
    <property type="entry name" value="B12-binding_domain_containing"/>
    <property type="match status" value="1"/>
</dbReference>
<dbReference type="SUPFAM" id="SSF102114">
    <property type="entry name" value="Radical SAM enzymes"/>
    <property type="match status" value="1"/>
</dbReference>
<protein>
    <submittedName>
        <fullName evidence="8">RiPP maturation radical SAM protein 1</fullName>
    </submittedName>
</protein>
<dbReference type="AlphaFoldDB" id="A0A4P8L3D1"/>
<dbReference type="GO" id="GO:0005829">
    <property type="term" value="C:cytosol"/>
    <property type="evidence" value="ECO:0007669"/>
    <property type="project" value="TreeGrafter"/>
</dbReference>
<evidence type="ECO:0000313" key="9">
    <source>
        <dbReference type="Proteomes" id="UP000298602"/>
    </source>
</evidence>
<comment type="cofactor">
    <cofactor evidence="1">
        <name>[4Fe-4S] cluster</name>
        <dbReference type="ChEBI" id="CHEBI:49883"/>
    </cofactor>
</comment>
<evidence type="ECO:0000256" key="3">
    <source>
        <dbReference type="ARBA" id="ARBA00022723"/>
    </source>
</evidence>
<evidence type="ECO:0000313" key="8">
    <source>
        <dbReference type="EMBL" id="QCQ22378.1"/>
    </source>
</evidence>
<dbReference type="EMBL" id="CP040098">
    <property type="protein sequence ID" value="QCQ22378.1"/>
    <property type="molecule type" value="Genomic_DNA"/>
</dbReference>
<feature type="domain" description="Elp3/MiaA/NifB-like radical SAM core" evidence="7">
    <location>
        <begin position="167"/>
        <end position="397"/>
    </location>
</feature>
<evidence type="ECO:0000256" key="1">
    <source>
        <dbReference type="ARBA" id="ARBA00001966"/>
    </source>
</evidence>
<reference evidence="8 9" key="1">
    <citation type="submission" date="2019-05" db="EMBL/GenBank/DDBJ databases">
        <title>The Complete Genome Sequence of the n-alkane-degrading Desulfoglaeba alkanexedens ALDC reveals multiple alkylsuccinate synthase gene clusters.</title>
        <authorList>
            <person name="Callaghan A.V."/>
            <person name="Davidova I.A."/>
            <person name="Duncan K.E."/>
            <person name="Morris B."/>
            <person name="McInerney M.J."/>
        </authorList>
    </citation>
    <scope>NUCLEOTIDE SEQUENCE [LARGE SCALE GENOMIC DNA]</scope>
    <source>
        <strain evidence="8 9">ALDC</strain>
    </source>
</reference>
<dbReference type="NCBIfam" id="TIGR03975">
    <property type="entry name" value="rSAM_ocin_1"/>
    <property type="match status" value="1"/>
</dbReference>
<reference evidence="8 9" key="2">
    <citation type="submission" date="2019-05" db="EMBL/GenBank/DDBJ databases">
        <authorList>
            <person name="Suflita J.M."/>
            <person name="Marks C.R."/>
        </authorList>
    </citation>
    <scope>NUCLEOTIDE SEQUENCE [LARGE SCALE GENOMIC DNA]</scope>
    <source>
        <strain evidence="8 9">ALDC</strain>
    </source>
</reference>
<dbReference type="SFLD" id="SFLDS00029">
    <property type="entry name" value="Radical_SAM"/>
    <property type="match status" value="1"/>
</dbReference>
<dbReference type="KEGG" id="dax:FDQ92_09530"/>
<dbReference type="InterPro" id="IPR051198">
    <property type="entry name" value="BchE-like"/>
</dbReference>
<dbReference type="GO" id="GO:0051536">
    <property type="term" value="F:iron-sulfur cluster binding"/>
    <property type="evidence" value="ECO:0007669"/>
    <property type="project" value="UniProtKB-KW"/>
</dbReference>
<dbReference type="InterPro" id="IPR006638">
    <property type="entry name" value="Elp3/MiaA/NifB-like_rSAM"/>
</dbReference>
<dbReference type="InterPro" id="IPR007197">
    <property type="entry name" value="rSAM"/>
</dbReference>
<dbReference type="InterPro" id="IPR023984">
    <property type="entry name" value="rSAM_ocin_1"/>
</dbReference>
<keyword evidence="2" id="KW-0949">S-adenosyl-L-methionine</keyword>
<dbReference type="GO" id="GO:0046872">
    <property type="term" value="F:metal ion binding"/>
    <property type="evidence" value="ECO:0007669"/>
    <property type="project" value="UniProtKB-KW"/>
</dbReference>
<keyword evidence="9" id="KW-1185">Reference proteome</keyword>
<keyword evidence="5" id="KW-0411">Iron-sulfur</keyword>
<gene>
    <name evidence="8" type="ORF">FDQ92_09530</name>
</gene>
<dbReference type="PANTHER" id="PTHR43409">
    <property type="entry name" value="ANAEROBIC MAGNESIUM-PROTOPORPHYRIN IX MONOMETHYL ESTER CYCLASE-RELATED"/>
    <property type="match status" value="1"/>
</dbReference>
<evidence type="ECO:0000256" key="4">
    <source>
        <dbReference type="ARBA" id="ARBA00023004"/>
    </source>
</evidence>
<feature type="region of interest" description="Disordered" evidence="6">
    <location>
        <begin position="1"/>
        <end position="34"/>
    </location>
</feature>
<dbReference type="PANTHER" id="PTHR43409:SF7">
    <property type="entry name" value="BLL1977 PROTEIN"/>
    <property type="match status" value="1"/>
</dbReference>